<gene>
    <name evidence="8" type="primary">pglW</name>
    <name evidence="8" type="ORF">FCI23_34785</name>
</gene>
<keyword evidence="3 8" id="KW-0418">Kinase</keyword>
<dbReference type="Gene3D" id="1.10.510.10">
    <property type="entry name" value="Transferase(Phosphotransferase) domain 1"/>
    <property type="match status" value="2"/>
</dbReference>
<keyword evidence="9" id="KW-1185">Reference proteome</keyword>
<dbReference type="InterPro" id="IPR017441">
    <property type="entry name" value="Protein_kinase_ATP_BS"/>
</dbReference>
<dbReference type="PANTHER" id="PTHR43289">
    <property type="entry name" value="MITOGEN-ACTIVATED PROTEIN KINASE KINASE KINASE 20-RELATED"/>
    <property type="match status" value="1"/>
</dbReference>
<dbReference type="Pfam" id="PF08378">
    <property type="entry name" value="NERD"/>
    <property type="match status" value="1"/>
</dbReference>
<dbReference type="Proteomes" id="UP000305778">
    <property type="component" value="Unassembled WGS sequence"/>
</dbReference>
<keyword evidence="4 5" id="KW-0067">ATP-binding</keyword>
<keyword evidence="2 5" id="KW-0547">Nucleotide-binding</keyword>
<dbReference type="RefSeq" id="WP_136728163.1">
    <property type="nucleotide sequence ID" value="NZ_SUMC01000048.1"/>
</dbReference>
<protein>
    <submittedName>
        <fullName evidence="8">BREX system serine/threonine kinase PglW</fullName>
    </submittedName>
</protein>
<dbReference type="PANTHER" id="PTHR43289:SF34">
    <property type="entry name" value="SERINE_THREONINE-PROTEIN KINASE YBDM-RELATED"/>
    <property type="match status" value="1"/>
</dbReference>
<dbReference type="Pfam" id="PF00069">
    <property type="entry name" value="Pkinase"/>
    <property type="match status" value="2"/>
</dbReference>
<dbReference type="OrthoDB" id="3404503at2"/>
<feature type="binding site" evidence="5">
    <location>
        <position position="570"/>
    </location>
    <ligand>
        <name>ATP</name>
        <dbReference type="ChEBI" id="CHEBI:30616"/>
    </ligand>
</feature>
<reference evidence="8 9" key="1">
    <citation type="submission" date="2019-04" db="EMBL/GenBank/DDBJ databases">
        <title>Streptomyces oryziradicis sp. nov., a novel actinomycete isolated from rhizosphere soil of rice (Oryza sativa L.).</title>
        <authorList>
            <person name="Li C."/>
        </authorList>
    </citation>
    <scope>NUCLEOTIDE SEQUENCE [LARGE SCALE GENOMIC DNA]</scope>
    <source>
        <strain evidence="8 9">NEAU-C40</strain>
    </source>
</reference>
<dbReference type="InterPro" id="IPR011009">
    <property type="entry name" value="Kinase-like_dom_sf"/>
</dbReference>
<evidence type="ECO:0000256" key="3">
    <source>
        <dbReference type="ARBA" id="ARBA00022777"/>
    </source>
</evidence>
<proteinExistence type="predicted"/>
<evidence type="ECO:0000313" key="9">
    <source>
        <dbReference type="Proteomes" id="UP000305778"/>
    </source>
</evidence>
<evidence type="ECO:0000256" key="6">
    <source>
        <dbReference type="SAM" id="MobiDB-lite"/>
    </source>
</evidence>
<evidence type="ECO:0000256" key="2">
    <source>
        <dbReference type="ARBA" id="ARBA00022741"/>
    </source>
</evidence>
<dbReference type="NCBIfam" id="NF033442">
    <property type="entry name" value="BREX_PglW"/>
    <property type="match status" value="1"/>
</dbReference>
<feature type="region of interest" description="Disordered" evidence="6">
    <location>
        <begin position="1"/>
        <end position="32"/>
    </location>
</feature>
<evidence type="ECO:0000259" key="7">
    <source>
        <dbReference type="PROSITE" id="PS50011"/>
    </source>
</evidence>
<dbReference type="InterPro" id="IPR011528">
    <property type="entry name" value="NERD"/>
</dbReference>
<accession>A0A4U0S6J2</accession>
<feature type="domain" description="Protein kinase" evidence="7">
    <location>
        <begin position="230"/>
        <end position="505"/>
    </location>
</feature>
<feature type="compositionally biased region" description="Low complexity" evidence="6">
    <location>
        <begin position="900"/>
        <end position="918"/>
    </location>
</feature>
<feature type="compositionally biased region" description="Pro residues" evidence="6">
    <location>
        <begin position="9"/>
        <end position="19"/>
    </location>
</feature>
<name>A0A4U0S6J2_9ACTN</name>
<dbReference type="SUPFAM" id="SSF56112">
    <property type="entry name" value="Protein kinase-like (PK-like)"/>
    <property type="match status" value="2"/>
</dbReference>
<dbReference type="PROSITE" id="PS50011">
    <property type="entry name" value="PROTEIN_KINASE_DOM"/>
    <property type="match status" value="2"/>
</dbReference>
<evidence type="ECO:0000256" key="4">
    <source>
        <dbReference type="ARBA" id="ARBA00022840"/>
    </source>
</evidence>
<keyword evidence="1" id="KW-0808">Transferase</keyword>
<comment type="caution">
    <text evidence="8">The sequence shown here is derived from an EMBL/GenBank/DDBJ whole genome shotgun (WGS) entry which is preliminary data.</text>
</comment>
<dbReference type="GO" id="GO:0004674">
    <property type="term" value="F:protein serine/threonine kinase activity"/>
    <property type="evidence" value="ECO:0007669"/>
    <property type="project" value="TreeGrafter"/>
</dbReference>
<dbReference type="EMBL" id="SUMC01000048">
    <property type="protein sequence ID" value="TKA04730.1"/>
    <property type="molecule type" value="Genomic_DNA"/>
</dbReference>
<feature type="domain" description="Protein kinase" evidence="7">
    <location>
        <begin position="536"/>
        <end position="797"/>
    </location>
</feature>
<evidence type="ECO:0000256" key="5">
    <source>
        <dbReference type="PROSITE-ProRule" id="PRU10141"/>
    </source>
</evidence>
<evidence type="ECO:0000313" key="8">
    <source>
        <dbReference type="EMBL" id="TKA04730.1"/>
    </source>
</evidence>
<organism evidence="8 9">
    <name type="scientific">Actinacidiphila oryziradicis</name>
    <dbReference type="NCBI Taxonomy" id="2571141"/>
    <lineage>
        <taxon>Bacteria</taxon>
        <taxon>Bacillati</taxon>
        <taxon>Actinomycetota</taxon>
        <taxon>Actinomycetes</taxon>
        <taxon>Kitasatosporales</taxon>
        <taxon>Streptomycetaceae</taxon>
        <taxon>Actinacidiphila</taxon>
    </lineage>
</organism>
<sequence>MAAAGGSASPPPRPAPKPAQPKVQRWHQTRTSPFPWEQDALDHVKRLMPQSEPYRAWATFSFSAASGRVNECDLFIAVPRGLYLVELKAHPGRLVNHGSTWSFQGEDKIRTIPNPLHLTDLKSKELKGQLEWAARKLSSGRALRIPRVEPAVFLSAPGLVSELDEVQRIRVYGRDGAASGLPGIWQDLLATPPLREEQRITADFARRLDDLMRTIGVRASTAHLDFGDWRLQPRPLDAGDTWEDRLAQREGLVHEEGRVRVYLVELQATEAARRSTERAALREYQVLQGITHPGIAQAVDFREHQGGPAILFRHRHEDLRLDDYLAAHGARLSDETRRAMVRQLADALRYAHRRSLYHRALAARSIYVTARPDGGQPALRITDWQSAARDFEATSLRSLGNSPLGEEHLPDAAEVYLAPGFEEEYADPVELDVFGLGAVAYLILTGTAPAARRSELMTRLGADGGLHPYAVSDSIAASLDELIYQATRSDAADRLESVDAFLKRLDTAEQDVNSQAAAAEADPLSATPGQALDAEWSVVRVLGSGATARALLVQADPEDGAGFPQPRVLKVALDAGKDSRLHAEATALKQVGGGRIVRLLDGPRTLGGRTVLELEYAGEQSLAQRLRGQGRLTYDDLESFGEDLFKALEELTAKGVRHRDIKPDNLGVQHGADGREHLMLFDFSLADVPDRDVKAGTRGYLDPFLDHGHRREFDDYAEHYAAAVTLHEMASGERPVWGDGTGDPRTTSDEHPALAEDLFEPGLREGLTAYFARALHRDTAHRFDSLKQMSAAWRELFTHADAVPPATTPATATATTDSDTLQEIRDAAALAAEPTTELIAAGLSPRAVSVAADLGASTVSDLLALPPHRFSQARGAGVLIRNELKRRHRQWTTALRRKPTAGTPGAAATGKAVGPATPSGKATASAGSEEAVLDQVTARGPVDQLATLLAPGPTRATSNKSEVIRATLGLPGDGPQPEPWEAKLAPWPTQVAIAGALQTAQPTVSRHHVAAIKEWAQTGWLQHIRNELVAVLDAAGRVMTPQELAVELRVRHGAGADTPARTLAKARAVVRAAVEAEALPDGRDEEHQPRLAVLRRGERVLIALESLPGSNAPSAPDLADYAAKLGAKADELAGSDPLPGRASVVRDLRVVPTPQGMAPLAETRLVALAAAAAAMAAASPRLELYPRDLSLDRALRISQAPAGVRRELGITVEDLLAKVRYRFPELDFGAPTHVRVEDALKKADFPLEYDTAAHCFRPPAPSVNGTQLRSGTGTGTLTAAGSAAIGAASAGRDPDALLAGKLRGAVERGGFVALNVHLKYLAGAAEAVAGALPVVPVNLAQVFLAEFRALAGERGTDWSKVLGADTTFTRSGELPGGLRSYVSRVWPRVGEQIAQTARERPGAVVFVHTAGLLGRYWEAGGRETLVELQNAARRGGASPHGLWVLCPSESPRGTPHLDRRTVEVLGEAERVVLERSFLDTLRTAGAAPLAG</sequence>
<feature type="region of interest" description="Disordered" evidence="6">
    <location>
        <begin position="897"/>
        <end position="925"/>
    </location>
</feature>
<evidence type="ECO:0000256" key="1">
    <source>
        <dbReference type="ARBA" id="ARBA00022679"/>
    </source>
</evidence>
<dbReference type="InterPro" id="IPR049832">
    <property type="entry name" value="BREX_PglW"/>
</dbReference>
<dbReference type="GO" id="GO:0005524">
    <property type="term" value="F:ATP binding"/>
    <property type="evidence" value="ECO:0007669"/>
    <property type="project" value="UniProtKB-UniRule"/>
</dbReference>
<dbReference type="PROSITE" id="PS00107">
    <property type="entry name" value="PROTEIN_KINASE_ATP"/>
    <property type="match status" value="1"/>
</dbReference>
<dbReference type="InterPro" id="IPR000719">
    <property type="entry name" value="Prot_kinase_dom"/>
</dbReference>
<dbReference type="SMART" id="SM00220">
    <property type="entry name" value="S_TKc"/>
    <property type="match status" value="1"/>
</dbReference>